<dbReference type="EMBL" id="NOIF01000007">
    <property type="protein sequence ID" value="OZS45573.1"/>
    <property type="molecule type" value="Genomic_DNA"/>
</dbReference>
<feature type="signal peptide" evidence="3">
    <location>
        <begin position="1"/>
        <end position="19"/>
    </location>
</feature>
<evidence type="ECO:0000259" key="4">
    <source>
        <dbReference type="PROSITE" id="PS50240"/>
    </source>
</evidence>
<evidence type="ECO:0000256" key="2">
    <source>
        <dbReference type="RuleBase" id="RU363034"/>
    </source>
</evidence>
<organism evidence="5 6">
    <name type="scientific">Photobacterium sanguinicancri</name>
    <dbReference type="NCBI Taxonomy" id="875932"/>
    <lineage>
        <taxon>Bacteria</taxon>
        <taxon>Pseudomonadati</taxon>
        <taxon>Pseudomonadota</taxon>
        <taxon>Gammaproteobacteria</taxon>
        <taxon>Vibrionales</taxon>
        <taxon>Vibrionaceae</taxon>
        <taxon>Photobacterium</taxon>
    </lineage>
</organism>
<keyword evidence="2" id="KW-0720">Serine protease</keyword>
<keyword evidence="3" id="KW-0732">Signal</keyword>
<dbReference type="PROSITE" id="PS50240">
    <property type="entry name" value="TRYPSIN_DOM"/>
    <property type="match status" value="1"/>
</dbReference>
<feature type="domain" description="Peptidase S1" evidence="4">
    <location>
        <begin position="28"/>
        <end position="289"/>
    </location>
</feature>
<dbReference type="SUPFAM" id="SSF50494">
    <property type="entry name" value="Trypsin-like serine proteases"/>
    <property type="match status" value="1"/>
</dbReference>
<proteinExistence type="predicted"/>
<dbReference type="PRINTS" id="PR00722">
    <property type="entry name" value="CHYMOTRYPSIN"/>
</dbReference>
<keyword evidence="6" id="KW-1185">Reference proteome</keyword>
<dbReference type="Gene3D" id="2.40.10.10">
    <property type="entry name" value="Trypsin-like serine proteases"/>
    <property type="match status" value="1"/>
</dbReference>
<dbReference type="PROSITE" id="PS00135">
    <property type="entry name" value="TRYPSIN_SER"/>
    <property type="match status" value="1"/>
</dbReference>
<dbReference type="Proteomes" id="UP000215999">
    <property type="component" value="Unassembled WGS sequence"/>
</dbReference>
<keyword evidence="2" id="KW-0645">Protease</keyword>
<protein>
    <submittedName>
        <fullName evidence="5">Trypsin</fullName>
    </submittedName>
</protein>
<dbReference type="Pfam" id="PF00089">
    <property type="entry name" value="Trypsin"/>
    <property type="match status" value="1"/>
</dbReference>
<accession>A0ABX4G358</accession>
<sequence length="354" mass="36600">MARYIVLLLLCFASLPVFASSPTVSPRIIGGVTSQNDELPWQVYLNISFTDGTYVCGGVLVAQDVVLTAAHCLQNGGLTANAADIKVWAGISSVFSASSRNALSVSRRTINNSYNASRFSNDIAVLRLAAPAPDSAKPILIANQDQIGRANTEFQTSYTQGGNNPANLLVSGWGSTSVNGSSGSSDLQQTLLTGVPDNTCNNQWGSGVTSGEANIFVCAISPSPLVVRDSCFGDSGGPLVWQDPLRASDADFGLRLLGLVSFGDGCASSLPGVYTEVVSFTAWINTVTGNRLASVSTPKLSVNPFARDYSNAGTDIAVPSVDSVTGSDGGGGSLGIVVLLSLLGLAVRRALTLV</sequence>
<feature type="chain" id="PRO_5045461823" evidence="3">
    <location>
        <begin position="20"/>
        <end position="354"/>
    </location>
</feature>
<dbReference type="InterPro" id="IPR001254">
    <property type="entry name" value="Trypsin_dom"/>
</dbReference>
<dbReference type="PROSITE" id="PS00134">
    <property type="entry name" value="TRYPSIN_HIS"/>
    <property type="match status" value="1"/>
</dbReference>
<evidence type="ECO:0000313" key="6">
    <source>
        <dbReference type="Proteomes" id="UP000215999"/>
    </source>
</evidence>
<keyword evidence="1" id="KW-1015">Disulfide bond</keyword>
<dbReference type="PANTHER" id="PTHR24252">
    <property type="entry name" value="ACROSIN-RELATED"/>
    <property type="match status" value="1"/>
</dbReference>
<name>A0ABX4G358_9GAMM</name>
<dbReference type="InterPro" id="IPR009003">
    <property type="entry name" value="Peptidase_S1_PA"/>
</dbReference>
<dbReference type="RefSeq" id="WP_094955949.1">
    <property type="nucleotide sequence ID" value="NZ_JAUOPV010000003.1"/>
</dbReference>
<evidence type="ECO:0000256" key="3">
    <source>
        <dbReference type="SAM" id="SignalP"/>
    </source>
</evidence>
<gene>
    <name evidence="5" type="ORF">ASV53_02480</name>
</gene>
<dbReference type="PANTHER" id="PTHR24252:SF7">
    <property type="entry name" value="HYALIN"/>
    <property type="match status" value="1"/>
</dbReference>
<dbReference type="InterPro" id="IPR033116">
    <property type="entry name" value="TRYPSIN_SER"/>
</dbReference>
<keyword evidence="2" id="KW-0378">Hydrolase</keyword>
<dbReference type="InterPro" id="IPR043504">
    <property type="entry name" value="Peptidase_S1_PA_chymotrypsin"/>
</dbReference>
<reference evidence="5 6" key="1">
    <citation type="journal article" date="2016" name="Antonie Van Leeuwenhoek">
        <title>Photobacterium sanguinicancri sp. nov. isolated from marine animals.</title>
        <authorList>
            <person name="Gomez-Gil B."/>
            <person name="Roque A."/>
            <person name="Rotllant G."/>
            <person name="Romalde J.L."/>
            <person name="Doce A."/>
            <person name="Eggermont M."/>
            <person name="Defoirdt T."/>
        </authorList>
    </citation>
    <scope>NUCLEOTIDE SEQUENCE [LARGE SCALE GENOMIC DNA]</scope>
    <source>
        <strain evidence="5 6">CAIM 1827</strain>
    </source>
</reference>
<dbReference type="CDD" id="cd00190">
    <property type="entry name" value="Tryp_SPc"/>
    <property type="match status" value="1"/>
</dbReference>
<dbReference type="InterPro" id="IPR018114">
    <property type="entry name" value="TRYPSIN_HIS"/>
</dbReference>
<dbReference type="InterPro" id="IPR001314">
    <property type="entry name" value="Peptidase_S1A"/>
</dbReference>
<comment type="caution">
    <text evidence="5">The sequence shown here is derived from an EMBL/GenBank/DDBJ whole genome shotgun (WGS) entry which is preliminary data.</text>
</comment>
<evidence type="ECO:0000313" key="5">
    <source>
        <dbReference type="EMBL" id="OZS45573.1"/>
    </source>
</evidence>
<evidence type="ECO:0000256" key="1">
    <source>
        <dbReference type="ARBA" id="ARBA00023157"/>
    </source>
</evidence>
<dbReference type="SMART" id="SM00020">
    <property type="entry name" value="Tryp_SPc"/>
    <property type="match status" value="1"/>
</dbReference>